<sequence length="49" mass="5371">MQFNLKVIFALLSIFALAMPMALGEHKDHSGKRSIRSAKTHAKGQTTST</sequence>
<feature type="chain" id="PRO_5005489022" evidence="2">
    <location>
        <begin position="25"/>
        <end position="49"/>
    </location>
</feature>
<feature type="region of interest" description="Disordered" evidence="1">
    <location>
        <begin position="27"/>
        <end position="49"/>
    </location>
</feature>
<evidence type="ECO:0000256" key="2">
    <source>
        <dbReference type="SAM" id="SignalP"/>
    </source>
</evidence>
<feature type="signal peptide" evidence="2">
    <location>
        <begin position="1"/>
        <end position="24"/>
    </location>
</feature>
<feature type="compositionally biased region" description="Basic residues" evidence="1">
    <location>
        <begin position="29"/>
        <end position="42"/>
    </location>
</feature>
<name>A0A0K2UR64_LEPSM</name>
<dbReference type="AlphaFoldDB" id="A0A0K2UR64"/>
<organism evidence="3">
    <name type="scientific">Lepeophtheirus salmonis</name>
    <name type="common">Salmon louse</name>
    <name type="synonym">Caligus salmonis</name>
    <dbReference type="NCBI Taxonomy" id="72036"/>
    <lineage>
        <taxon>Eukaryota</taxon>
        <taxon>Metazoa</taxon>
        <taxon>Ecdysozoa</taxon>
        <taxon>Arthropoda</taxon>
        <taxon>Crustacea</taxon>
        <taxon>Multicrustacea</taxon>
        <taxon>Hexanauplia</taxon>
        <taxon>Copepoda</taxon>
        <taxon>Siphonostomatoida</taxon>
        <taxon>Caligidae</taxon>
        <taxon>Lepeophtheirus</taxon>
    </lineage>
</organism>
<keyword evidence="2" id="KW-0732">Signal</keyword>
<protein>
    <submittedName>
        <fullName evidence="3">Uncharacterized protein</fullName>
    </submittedName>
</protein>
<evidence type="ECO:0000313" key="3">
    <source>
        <dbReference type="EMBL" id="CDW40565.1"/>
    </source>
</evidence>
<dbReference type="EMBL" id="HACA01023204">
    <property type="protein sequence ID" value="CDW40565.1"/>
    <property type="molecule type" value="Transcribed_RNA"/>
</dbReference>
<proteinExistence type="predicted"/>
<reference evidence="3" key="1">
    <citation type="submission" date="2014-05" db="EMBL/GenBank/DDBJ databases">
        <authorList>
            <person name="Chronopoulou M."/>
        </authorList>
    </citation>
    <scope>NUCLEOTIDE SEQUENCE</scope>
    <source>
        <tissue evidence="3">Whole organism</tissue>
    </source>
</reference>
<accession>A0A0K2UR64</accession>
<evidence type="ECO:0000256" key="1">
    <source>
        <dbReference type="SAM" id="MobiDB-lite"/>
    </source>
</evidence>